<organism evidence="2 3">
    <name type="scientific">Collinsella ihumii</name>
    <dbReference type="NCBI Taxonomy" id="1720204"/>
    <lineage>
        <taxon>Bacteria</taxon>
        <taxon>Bacillati</taxon>
        <taxon>Actinomycetota</taxon>
        <taxon>Coriobacteriia</taxon>
        <taxon>Coriobacteriales</taxon>
        <taxon>Coriobacteriaceae</taxon>
        <taxon>Collinsella</taxon>
    </lineage>
</organism>
<sequence>MRKVTIIGAGRTGRGTFGELFFSEGGFDIAFADINADLVRALCEQGYFVTKQTNLDTGTFKQIRVDGFEVFDVRADRRAYLRRLADSEFVAVAVFPASFDAVAQDLADMIRLRIDEGMAHKAAVIIGGNFVGLRSYFEGALEKLLDADELAVLDDQVALITSKANRKVTFSSDPDAEPLALEGDDKPILPVEDRFLFDEGYEYPSFFQRSNDVELSMAEKIWSENLLHCSLGFMGAYKGCEYLNDAASDELCADLAGKAWREGRRALEAEFGIPMPDDSLLETMLGKFGSPYFLDRIDRVVRQPIRKLCRGERFLGPALLCLKHSIMPFFILRAAAYGFFVPNTGDEQAAKIGETLASMPLEDAVVSITGLNPSVPDEAIACRLLVGFAQEIQCLERAEKPKPSNGEEAR</sequence>
<evidence type="ECO:0000313" key="2">
    <source>
        <dbReference type="EMBL" id="HJG31620.1"/>
    </source>
</evidence>
<dbReference type="Gene3D" id="1.10.1040.10">
    <property type="entry name" value="N-(1-d-carboxylethyl)-l-norvaline Dehydrogenase, domain 2"/>
    <property type="match status" value="1"/>
</dbReference>
<dbReference type="Proteomes" id="UP000746751">
    <property type="component" value="Unassembled WGS sequence"/>
</dbReference>
<name>A0A921ITM6_9ACTN</name>
<dbReference type="AlphaFoldDB" id="A0A921ITM6"/>
<proteinExistence type="predicted"/>
<dbReference type="GO" id="GO:0008926">
    <property type="term" value="F:mannitol-1-phosphate 5-dehydrogenase activity"/>
    <property type="evidence" value="ECO:0007669"/>
    <property type="project" value="TreeGrafter"/>
</dbReference>
<dbReference type="GO" id="GO:0019592">
    <property type="term" value="P:mannitol catabolic process"/>
    <property type="evidence" value="ECO:0007669"/>
    <property type="project" value="TreeGrafter"/>
</dbReference>
<dbReference type="GO" id="GO:0005829">
    <property type="term" value="C:cytosol"/>
    <property type="evidence" value="ECO:0007669"/>
    <property type="project" value="TreeGrafter"/>
</dbReference>
<dbReference type="EMBL" id="DYVF01000057">
    <property type="protein sequence ID" value="HJG31620.1"/>
    <property type="molecule type" value="Genomic_DNA"/>
</dbReference>
<reference evidence="2" key="1">
    <citation type="journal article" date="2021" name="PeerJ">
        <title>Extensive microbial diversity within the chicken gut microbiome revealed by metagenomics and culture.</title>
        <authorList>
            <person name="Gilroy R."/>
            <person name="Ravi A."/>
            <person name="Getino M."/>
            <person name="Pursley I."/>
            <person name="Horton D.L."/>
            <person name="Alikhan N.F."/>
            <person name="Baker D."/>
            <person name="Gharbi K."/>
            <person name="Hall N."/>
            <person name="Watson M."/>
            <person name="Adriaenssens E.M."/>
            <person name="Foster-Nyarko E."/>
            <person name="Jarju S."/>
            <person name="Secka A."/>
            <person name="Antonio M."/>
            <person name="Oren A."/>
            <person name="Chaudhuri R.R."/>
            <person name="La Ragione R."/>
            <person name="Hildebrand F."/>
            <person name="Pallen M.J."/>
        </authorList>
    </citation>
    <scope>NUCLEOTIDE SEQUENCE</scope>
    <source>
        <strain evidence="2">ChiGjej2B2-7701</strain>
    </source>
</reference>
<dbReference type="Pfam" id="PF08125">
    <property type="entry name" value="Mannitol_dh_C"/>
    <property type="match status" value="1"/>
</dbReference>
<dbReference type="Gene3D" id="3.40.50.720">
    <property type="entry name" value="NAD(P)-binding Rossmann-like Domain"/>
    <property type="match status" value="1"/>
</dbReference>
<evidence type="ECO:0000259" key="1">
    <source>
        <dbReference type="Pfam" id="PF08125"/>
    </source>
</evidence>
<accession>A0A921ITM6</accession>
<dbReference type="InterPro" id="IPR008927">
    <property type="entry name" value="6-PGluconate_DH-like_C_sf"/>
</dbReference>
<comment type="caution">
    <text evidence="2">The sequence shown here is derived from an EMBL/GenBank/DDBJ whole genome shotgun (WGS) entry which is preliminary data.</text>
</comment>
<dbReference type="InterPro" id="IPR013328">
    <property type="entry name" value="6PGD_dom2"/>
</dbReference>
<reference evidence="2" key="2">
    <citation type="submission" date="2021-09" db="EMBL/GenBank/DDBJ databases">
        <authorList>
            <person name="Gilroy R."/>
        </authorList>
    </citation>
    <scope>NUCLEOTIDE SEQUENCE</scope>
    <source>
        <strain evidence="2">ChiGjej2B2-7701</strain>
    </source>
</reference>
<dbReference type="PANTHER" id="PTHR30524">
    <property type="entry name" value="MANNITOL-1-PHOSPHATE 5-DEHYDROGENASE"/>
    <property type="match status" value="1"/>
</dbReference>
<gene>
    <name evidence="2" type="ORF">K8U80_09560</name>
</gene>
<dbReference type="SUPFAM" id="SSF48179">
    <property type="entry name" value="6-phosphogluconate dehydrogenase C-terminal domain-like"/>
    <property type="match status" value="1"/>
</dbReference>
<dbReference type="PANTHER" id="PTHR30524:SF0">
    <property type="entry name" value="ALTRONATE OXIDOREDUCTASE-RELATED"/>
    <property type="match status" value="1"/>
</dbReference>
<evidence type="ECO:0000313" key="3">
    <source>
        <dbReference type="Proteomes" id="UP000746751"/>
    </source>
</evidence>
<protein>
    <recommendedName>
        <fullName evidence="1">Mannitol dehydrogenase C-terminal domain-containing protein</fullName>
    </recommendedName>
</protein>
<feature type="domain" description="Mannitol dehydrogenase C-terminal" evidence="1">
    <location>
        <begin position="219"/>
        <end position="352"/>
    </location>
</feature>
<dbReference type="InterPro" id="IPR013118">
    <property type="entry name" value="Mannitol_DH_C"/>
</dbReference>